<feature type="transmembrane region" description="Helical" evidence="2">
    <location>
        <begin position="12"/>
        <end position="32"/>
    </location>
</feature>
<dbReference type="Proteomes" id="UP000557717">
    <property type="component" value="Unassembled WGS sequence"/>
</dbReference>
<evidence type="ECO:0000313" key="4">
    <source>
        <dbReference type="Proteomes" id="UP000557717"/>
    </source>
</evidence>
<dbReference type="GO" id="GO:0090313">
    <property type="term" value="P:regulation of protein targeting to membrane"/>
    <property type="evidence" value="ECO:0007669"/>
    <property type="project" value="TreeGrafter"/>
</dbReference>
<feature type="compositionally biased region" description="Basic and acidic residues" evidence="1">
    <location>
        <begin position="833"/>
        <end position="846"/>
    </location>
</feature>
<keyword evidence="2" id="KW-0472">Membrane</keyword>
<dbReference type="PANTHER" id="PTHR30441">
    <property type="entry name" value="DUF748 DOMAIN-CONTAINING PROTEIN"/>
    <property type="match status" value="1"/>
</dbReference>
<reference evidence="3 4" key="1">
    <citation type="submission" date="2020-08" db="EMBL/GenBank/DDBJ databases">
        <title>Genomic Encyclopedia of Type Strains, Phase IV (KMG-IV): sequencing the most valuable type-strain genomes for metagenomic binning, comparative biology and taxonomic classification.</title>
        <authorList>
            <person name="Goeker M."/>
        </authorList>
    </citation>
    <scope>NUCLEOTIDE SEQUENCE [LARGE SCALE GENOMIC DNA]</scope>
    <source>
        <strain evidence="3 4">YC6886</strain>
    </source>
</reference>
<proteinExistence type="predicted"/>
<accession>A0A840V6A2</accession>
<sequence>MRHIRIIHRFRICVAVAGFLAVATLVGLVAWANQTGLPDAWRQGISEALAKHGVHAEIASLRFVPFRGFVAGEVVLFSDPSHQRVAGRLQQLIFDLDRSQLTRGEFQIERLQLSGARFMLAADPLDPQSETLDISDLTGQIEFAGPHSLVISEASGRIHGIRLDLHCLLDLYRTPGITDPVEEELARDQRRQVLIQVIQTLESFEFPASLPPRIRLEIRGDLEDPESLRASIQVRASNLLAREVNLREVDLRGELYGSTLVLHHGNIRADRGELTGNAEYDLWKARGHCNLRSTLDIPALLRQLQIPLPEDLPSFSAPPVLEARAEFSRNDDGNWDKRVIGQLQLAGPRWRDIAVDQVSTSFAWDGSQLLLEDLDVQAEGGELTGRIFIQPEMIRYDAASTLPLHLWQQGIPIEPLRTILNDFSAGEGFDSQVVFHGHAHPHHDHDWSFIGDASAHHLLYQGVPAREGRVKLDLSGEKLDFREGHVVFDYEKYPLKLRHGGAASGTADMDLIRYDDAQQVVIIENLKGTAWPAPILRTFAPEVADELEVYGFHQPPDLAANGVIGILEGLPKQNLTVNFSSKSPMDYTFLDENLVLERPEGVVRVLPDRVRVEDLAFDTLGGAIRASVNSLQGKKPRLSGSLDWTELDLKKIANAYHLKSPLPGRITGRADFSLKGDQVSGLDAQGHLAIEDSQLFDVPILGPLSPVVATVLGNRKAGFQEASSAFFTFNVEEGVLHSHDFLTTTPSLVFTADGSADLNDQTLDMTVRMNARGLLGVITLPLKPFYGLFQFRGTGPLQNPEWDNVMFTSPPDEEQNQRLMEPPRALPVLEGAPRPHRETLSPRKKR</sequence>
<keyword evidence="2" id="KW-1133">Transmembrane helix</keyword>
<dbReference type="PANTHER" id="PTHR30441:SF8">
    <property type="entry name" value="DUF748 DOMAIN-CONTAINING PROTEIN"/>
    <property type="match status" value="1"/>
</dbReference>
<keyword evidence="4" id="KW-1185">Reference proteome</keyword>
<dbReference type="EMBL" id="JACHFD010000005">
    <property type="protein sequence ID" value="MBB5351154.1"/>
    <property type="molecule type" value="Genomic_DNA"/>
</dbReference>
<evidence type="ECO:0000256" key="1">
    <source>
        <dbReference type="SAM" id="MobiDB-lite"/>
    </source>
</evidence>
<organism evidence="3 4">
    <name type="scientific">Haloferula luteola</name>
    <dbReference type="NCBI Taxonomy" id="595692"/>
    <lineage>
        <taxon>Bacteria</taxon>
        <taxon>Pseudomonadati</taxon>
        <taxon>Verrucomicrobiota</taxon>
        <taxon>Verrucomicrobiia</taxon>
        <taxon>Verrucomicrobiales</taxon>
        <taxon>Verrucomicrobiaceae</taxon>
        <taxon>Haloferula</taxon>
    </lineage>
</organism>
<feature type="region of interest" description="Disordered" evidence="1">
    <location>
        <begin position="809"/>
        <end position="846"/>
    </location>
</feature>
<gene>
    <name evidence="3" type="ORF">HNR46_001388</name>
</gene>
<dbReference type="RefSeq" id="WP_184017077.1">
    <property type="nucleotide sequence ID" value="NZ_JACHFD010000005.1"/>
</dbReference>
<dbReference type="InterPro" id="IPR052894">
    <property type="entry name" value="AsmA-related"/>
</dbReference>
<keyword evidence="2" id="KW-0812">Transmembrane</keyword>
<dbReference type="GO" id="GO:0005886">
    <property type="term" value="C:plasma membrane"/>
    <property type="evidence" value="ECO:0007669"/>
    <property type="project" value="TreeGrafter"/>
</dbReference>
<evidence type="ECO:0000313" key="3">
    <source>
        <dbReference type="EMBL" id="MBB5351154.1"/>
    </source>
</evidence>
<protein>
    <recommendedName>
        <fullName evidence="5">AsmA-like C-terminal domain-containing protein</fullName>
    </recommendedName>
</protein>
<evidence type="ECO:0000256" key="2">
    <source>
        <dbReference type="SAM" id="Phobius"/>
    </source>
</evidence>
<name>A0A840V6A2_9BACT</name>
<comment type="caution">
    <text evidence="3">The sequence shown here is derived from an EMBL/GenBank/DDBJ whole genome shotgun (WGS) entry which is preliminary data.</text>
</comment>
<evidence type="ECO:0008006" key="5">
    <source>
        <dbReference type="Google" id="ProtNLM"/>
    </source>
</evidence>
<dbReference type="AlphaFoldDB" id="A0A840V6A2"/>